<dbReference type="GeneTree" id="ENSGT00940000155359"/>
<accession>A0A8C5CF40</accession>
<dbReference type="InterPro" id="IPR018359">
    <property type="entry name" value="Bromodomain_CS"/>
</dbReference>
<evidence type="ECO:0000256" key="7">
    <source>
        <dbReference type="ARBA" id="ARBA00023242"/>
    </source>
</evidence>
<dbReference type="InterPro" id="IPR011011">
    <property type="entry name" value="Znf_FYVE_PHD"/>
</dbReference>
<evidence type="ECO:0000313" key="14">
    <source>
        <dbReference type="Proteomes" id="UP000694546"/>
    </source>
</evidence>
<organism evidence="13 14">
    <name type="scientific">Gadus morhua</name>
    <name type="common">Atlantic cod</name>
    <dbReference type="NCBI Taxonomy" id="8049"/>
    <lineage>
        <taxon>Eukaryota</taxon>
        <taxon>Metazoa</taxon>
        <taxon>Chordata</taxon>
        <taxon>Craniata</taxon>
        <taxon>Vertebrata</taxon>
        <taxon>Euteleostomi</taxon>
        <taxon>Actinopterygii</taxon>
        <taxon>Neopterygii</taxon>
        <taxon>Teleostei</taxon>
        <taxon>Neoteleostei</taxon>
        <taxon>Acanthomorphata</taxon>
        <taxon>Zeiogadaria</taxon>
        <taxon>Gadariae</taxon>
        <taxon>Gadiformes</taxon>
        <taxon>Gadoidei</taxon>
        <taxon>Gadidae</taxon>
        <taxon>Gadus</taxon>
    </lineage>
</organism>
<dbReference type="OMA" id="HIERRYW"/>
<evidence type="ECO:0000256" key="5">
    <source>
        <dbReference type="ARBA" id="ARBA00023054"/>
    </source>
</evidence>
<evidence type="ECO:0000259" key="11">
    <source>
        <dbReference type="PROSITE" id="PS50014"/>
    </source>
</evidence>
<protein>
    <submittedName>
        <fullName evidence="13">Uncharacterized protein</fullName>
    </submittedName>
</protein>
<feature type="compositionally biased region" description="Low complexity" evidence="10">
    <location>
        <begin position="249"/>
        <end position="274"/>
    </location>
</feature>
<keyword evidence="5" id="KW-0175">Coiled coil</keyword>
<evidence type="ECO:0000259" key="12">
    <source>
        <dbReference type="PROSITE" id="PS50016"/>
    </source>
</evidence>
<keyword evidence="7" id="KW-0539">Nucleus</keyword>
<dbReference type="InterPro" id="IPR019787">
    <property type="entry name" value="Znf_PHD-finger"/>
</dbReference>
<dbReference type="PRINTS" id="PR00503">
    <property type="entry name" value="BROMODOMAIN"/>
</dbReference>
<comment type="subcellular location">
    <subcellularLocation>
        <location evidence="1">Nucleus</location>
    </subcellularLocation>
</comment>
<evidence type="ECO:0000256" key="10">
    <source>
        <dbReference type="SAM" id="MobiDB-lite"/>
    </source>
</evidence>
<dbReference type="GO" id="GO:0008270">
    <property type="term" value="F:zinc ion binding"/>
    <property type="evidence" value="ECO:0007669"/>
    <property type="project" value="UniProtKB-KW"/>
</dbReference>
<evidence type="ECO:0000256" key="8">
    <source>
        <dbReference type="PROSITE-ProRule" id="PRU00035"/>
    </source>
</evidence>
<dbReference type="Proteomes" id="UP000694546">
    <property type="component" value="Chromosome 20"/>
</dbReference>
<dbReference type="SUPFAM" id="SSF57903">
    <property type="entry name" value="FYVE/PHD zinc finger"/>
    <property type="match status" value="1"/>
</dbReference>
<evidence type="ECO:0000256" key="3">
    <source>
        <dbReference type="ARBA" id="ARBA00022771"/>
    </source>
</evidence>
<dbReference type="SUPFAM" id="SSF47370">
    <property type="entry name" value="Bromodomain"/>
    <property type="match status" value="1"/>
</dbReference>
<dbReference type="InterPro" id="IPR001965">
    <property type="entry name" value="Znf_PHD"/>
</dbReference>
<feature type="domain" description="PHD-type" evidence="12">
    <location>
        <begin position="167"/>
        <end position="217"/>
    </location>
</feature>
<feature type="region of interest" description="Disordered" evidence="10">
    <location>
        <begin position="225"/>
        <end position="285"/>
    </location>
</feature>
<dbReference type="PROSITE" id="PS01359">
    <property type="entry name" value="ZF_PHD_1"/>
    <property type="match status" value="1"/>
</dbReference>
<proteinExistence type="predicted"/>
<dbReference type="Pfam" id="PF00628">
    <property type="entry name" value="PHD"/>
    <property type="match status" value="1"/>
</dbReference>
<evidence type="ECO:0000313" key="13">
    <source>
        <dbReference type="Ensembl" id="ENSGMOP00000059741.1"/>
    </source>
</evidence>
<dbReference type="GO" id="GO:0000785">
    <property type="term" value="C:chromatin"/>
    <property type="evidence" value="ECO:0007669"/>
    <property type="project" value="TreeGrafter"/>
</dbReference>
<sequence length="411" mass="45422">FLEERLDSGQAWPLEEQALGGGEQWCVEQQAMEVDLSLLQQVEHLERKVFSGGLQSKGWRPPAVQSGRGDLVYHEHRGGVARRADNPLDIAVLRLGELEAHIERRYWRRRERGGTGGEPLRERSEEEAAPGMRLWGRALAEVRSSAQLSLCVQQLQKSLTWEGAIMKACCQLCGRGDNEDLLLLCDGCDRGLHTYCLRPRITAIPEGDWFCPACLPLTGETGVSGPIRPRRGAATAGEGSEDEAPSPASSSISSSTSVSTSSSTSVSTSSSSSVRNDRKEKTVSPGSCLSYVPSLLVLCGRSPPLRVSLFPRVLLGELEAHQDAWPFLLPVDQRSVPGYRKVIRRPMDLSTIRGRVSSNQYPDTEAFLSDLALVLDNCERFNEDRSEIGRAGLRLRSFLERRWAQLLQQSL</sequence>
<dbReference type="PROSITE" id="PS50016">
    <property type="entry name" value="ZF_PHD_2"/>
    <property type="match status" value="1"/>
</dbReference>
<evidence type="ECO:0000256" key="9">
    <source>
        <dbReference type="PROSITE-ProRule" id="PRU00146"/>
    </source>
</evidence>
<keyword evidence="2" id="KW-0479">Metal-binding</keyword>
<evidence type="ECO:0000256" key="6">
    <source>
        <dbReference type="ARBA" id="ARBA00023117"/>
    </source>
</evidence>
<dbReference type="Pfam" id="PF00439">
    <property type="entry name" value="Bromodomain"/>
    <property type="match status" value="1"/>
</dbReference>
<keyword evidence="3 9" id="KW-0863">Zinc-finger</keyword>
<reference evidence="13" key="2">
    <citation type="submission" date="2025-09" db="UniProtKB">
        <authorList>
            <consortium name="Ensembl"/>
        </authorList>
    </citation>
    <scope>IDENTIFICATION</scope>
</reference>
<dbReference type="Gene3D" id="3.30.40.10">
    <property type="entry name" value="Zinc/RING finger domain, C3HC4 (zinc finger)"/>
    <property type="match status" value="1"/>
</dbReference>
<evidence type="ECO:0000256" key="1">
    <source>
        <dbReference type="ARBA" id="ARBA00004123"/>
    </source>
</evidence>
<dbReference type="SMART" id="SM00297">
    <property type="entry name" value="BROMO"/>
    <property type="match status" value="1"/>
</dbReference>
<dbReference type="InterPro" id="IPR036427">
    <property type="entry name" value="Bromodomain-like_sf"/>
</dbReference>
<dbReference type="SMART" id="SM00249">
    <property type="entry name" value="PHD"/>
    <property type="match status" value="1"/>
</dbReference>
<keyword evidence="6 8" id="KW-0103">Bromodomain</keyword>
<keyword evidence="4" id="KW-0862">Zinc</keyword>
<dbReference type="CDD" id="cd15545">
    <property type="entry name" value="PHD_BAZ2A_like"/>
    <property type="match status" value="1"/>
</dbReference>
<dbReference type="PROSITE" id="PS00633">
    <property type="entry name" value="BROMODOMAIN_1"/>
    <property type="match status" value="1"/>
</dbReference>
<evidence type="ECO:0000256" key="2">
    <source>
        <dbReference type="ARBA" id="ARBA00022723"/>
    </source>
</evidence>
<name>A0A8C5CF40_GADMO</name>
<dbReference type="PANTHER" id="PTHR45915">
    <property type="entry name" value="TRANSCRIPTION INTERMEDIARY FACTOR"/>
    <property type="match status" value="1"/>
</dbReference>
<dbReference type="GO" id="GO:0005634">
    <property type="term" value="C:nucleus"/>
    <property type="evidence" value="ECO:0007669"/>
    <property type="project" value="UniProtKB-SubCell"/>
</dbReference>
<evidence type="ECO:0000256" key="4">
    <source>
        <dbReference type="ARBA" id="ARBA00022833"/>
    </source>
</evidence>
<dbReference type="InterPro" id="IPR019786">
    <property type="entry name" value="Zinc_finger_PHD-type_CS"/>
</dbReference>
<dbReference type="AlphaFoldDB" id="A0A8C5CF40"/>
<reference evidence="13" key="1">
    <citation type="submission" date="2025-08" db="UniProtKB">
        <authorList>
            <consortium name="Ensembl"/>
        </authorList>
    </citation>
    <scope>IDENTIFICATION</scope>
</reference>
<dbReference type="PROSITE" id="PS50014">
    <property type="entry name" value="BROMODOMAIN_2"/>
    <property type="match status" value="1"/>
</dbReference>
<dbReference type="InterPro" id="IPR013083">
    <property type="entry name" value="Znf_RING/FYVE/PHD"/>
</dbReference>
<keyword evidence="14" id="KW-1185">Reference proteome</keyword>
<dbReference type="PANTHER" id="PTHR45915:SF1">
    <property type="entry name" value="BROMODOMAIN ADJACENT TO ZINC FINGER DOMAIN PROTEIN 2B"/>
    <property type="match status" value="1"/>
</dbReference>
<dbReference type="Gene3D" id="1.20.920.10">
    <property type="entry name" value="Bromodomain-like"/>
    <property type="match status" value="1"/>
</dbReference>
<dbReference type="InterPro" id="IPR001487">
    <property type="entry name" value="Bromodomain"/>
</dbReference>
<dbReference type="Ensembl" id="ENSGMOT00000050015.1">
    <property type="protein sequence ID" value="ENSGMOP00000059741.1"/>
    <property type="gene ID" value="ENSGMOG00000030893.1"/>
</dbReference>
<feature type="domain" description="Bromo" evidence="11">
    <location>
        <begin position="319"/>
        <end position="389"/>
    </location>
</feature>